<dbReference type="OrthoDB" id="8659436at2"/>
<keyword evidence="3" id="KW-0963">Cytoplasm</keyword>
<dbReference type="CDD" id="cd07153">
    <property type="entry name" value="Fur_like"/>
    <property type="match status" value="1"/>
</dbReference>
<evidence type="ECO:0000256" key="10">
    <source>
        <dbReference type="ARBA" id="ARBA00023163"/>
    </source>
</evidence>
<gene>
    <name evidence="12" type="ORF">CCAX7_45720</name>
</gene>
<comment type="similarity">
    <text evidence="2">Belongs to the Fur family.</text>
</comment>
<dbReference type="RefSeq" id="WP_119324879.1">
    <property type="nucleotide sequence ID" value="NZ_AP025739.1"/>
</dbReference>
<dbReference type="Gene3D" id="1.10.10.10">
    <property type="entry name" value="Winged helix-like DNA-binding domain superfamily/Winged helix DNA-binding domain"/>
    <property type="match status" value="1"/>
</dbReference>
<keyword evidence="9" id="KW-0238">DNA-binding</keyword>
<proteinExistence type="inferred from homology"/>
<evidence type="ECO:0000256" key="7">
    <source>
        <dbReference type="ARBA" id="ARBA00023004"/>
    </source>
</evidence>
<name>A0A402D5Y5_9BACT</name>
<dbReference type="Proteomes" id="UP000287394">
    <property type="component" value="Chromosome"/>
</dbReference>
<evidence type="ECO:0000256" key="6">
    <source>
        <dbReference type="ARBA" id="ARBA00022833"/>
    </source>
</evidence>
<evidence type="ECO:0000256" key="11">
    <source>
        <dbReference type="PIRSR" id="PIRSR602481-1"/>
    </source>
</evidence>
<feature type="binding site" evidence="11">
    <location>
        <position position="139"/>
    </location>
    <ligand>
        <name>Zn(2+)</name>
        <dbReference type="ChEBI" id="CHEBI:29105"/>
    </ligand>
</feature>
<evidence type="ECO:0000256" key="3">
    <source>
        <dbReference type="ARBA" id="ARBA00022490"/>
    </source>
</evidence>
<keyword evidence="8" id="KW-0805">Transcription regulation</keyword>
<organism evidence="12 13">
    <name type="scientific">Capsulimonas corticalis</name>
    <dbReference type="NCBI Taxonomy" id="2219043"/>
    <lineage>
        <taxon>Bacteria</taxon>
        <taxon>Bacillati</taxon>
        <taxon>Armatimonadota</taxon>
        <taxon>Armatimonadia</taxon>
        <taxon>Capsulimonadales</taxon>
        <taxon>Capsulimonadaceae</taxon>
        <taxon>Capsulimonas</taxon>
    </lineage>
</organism>
<dbReference type="InterPro" id="IPR036388">
    <property type="entry name" value="WH-like_DNA-bd_sf"/>
</dbReference>
<keyword evidence="10" id="KW-0804">Transcription</keyword>
<evidence type="ECO:0000256" key="5">
    <source>
        <dbReference type="ARBA" id="ARBA00022723"/>
    </source>
</evidence>
<dbReference type="GO" id="GO:0003700">
    <property type="term" value="F:DNA-binding transcription factor activity"/>
    <property type="evidence" value="ECO:0007669"/>
    <property type="project" value="InterPro"/>
</dbReference>
<feature type="binding site" evidence="11">
    <location>
        <position position="99"/>
    </location>
    <ligand>
        <name>Zn(2+)</name>
        <dbReference type="ChEBI" id="CHEBI:29105"/>
    </ligand>
</feature>
<dbReference type="Pfam" id="PF01475">
    <property type="entry name" value="FUR"/>
    <property type="match status" value="1"/>
</dbReference>
<evidence type="ECO:0000256" key="8">
    <source>
        <dbReference type="ARBA" id="ARBA00023015"/>
    </source>
</evidence>
<dbReference type="InterPro" id="IPR002481">
    <property type="entry name" value="FUR"/>
</dbReference>
<dbReference type="Gene3D" id="3.30.1490.190">
    <property type="match status" value="1"/>
</dbReference>
<comment type="subcellular location">
    <subcellularLocation>
        <location evidence="1">Cytoplasm</location>
    </subcellularLocation>
</comment>
<evidence type="ECO:0000256" key="1">
    <source>
        <dbReference type="ARBA" id="ARBA00004496"/>
    </source>
</evidence>
<keyword evidence="6 11" id="KW-0862">Zinc</keyword>
<dbReference type="GO" id="GO:0000976">
    <property type="term" value="F:transcription cis-regulatory region binding"/>
    <property type="evidence" value="ECO:0007669"/>
    <property type="project" value="TreeGrafter"/>
</dbReference>
<protein>
    <submittedName>
        <fullName evidence="12">Transcriptional repressor</fullName>
    </submittedName>
</protein>
<dbReference type="GO" id="GO:0005737">
    <property type="term" value="C:cytoplasm"/>
    <property type="evidence" value="ECO:0007669"/>
    <property type="project" value="UniProtKB-SubCell"/>
</dbReference>
<dbReference type="EMBL" id="AP025739">
    <property type="protein sequence ID" value="BDI32521.1"/>
    <property type="molecule type" value="Genomic_DNA"/>
</dbReference>
<dbReference type="InterPro" id="IPR043135">
    <property type="entry name" value="Fur_C"/>
</dbReference>
<dbReference type="AlphaFoldDB" id="A0A402D5Y5"/>
<dbReference type="KEGG" id="ccot:CCAX7_45720"/>
<dbReference type="GO" id="GO:1900376">
    <property type="term" value="P:regulation of secondary metabolite biosynthetic process"/>
    <property type="evidence" value="ECO:0007669"/>
    <property type="project" value="TreeGrafter"/>
</dbReference>
<dbReference type="SUPFAM" id="SSF46785">
    <property type="entry name" value="Winged helix' DNA-binding domain"/>
    <property type="match status" value="1"/>
</dbReference>
<feature type="binding site" evidence="11">
    <location>
        <position position="96"/>
    </location>
    <ligand>
        <name>Zn(2+)</name>
        <dbReference type="ChEBI" id="CHEBI:29105"/>
    </ligand>
</feature>
<accession>A0A402D5Y5</accession>
<dbReference type="InterPro" id="IPR036390">
    <property type="entry name" value="WH_DNA-bd_sf"/>
</dbReference>
<reference evidence="12 13" key="1">
    <citation type="journal article" date="2019" name="Int. J. Syst. Evol. Microbiol.">
        <title>Capsulimonas corticalis gen. nov., sp. nov., an aerobic capsulated bacterium, of a novel bacterial order, Capsulimonadales ord. nov., of the class Armatimonadia of the phylum Armatimonadetes.</title>
        <authorList>
            <person name="Li J."/>
            <person name="Kudo C."/>
            <person name="Tonouchi A."/>
        </authorList>
    </citation>
    <scope>NUCLEOTIDE SEQUENCE [LARGE SCALE GENOMIC DNA]</scope>
    <source>
        <strain evidence="12 13">AX-7</strain>
    </source>
</reference>
<keyword evidence="5 11" id="KW-0479">Metal-binding</keyword>
<evidence type="ECO:0000313" key="12">
    <source>
        <dbReference type="EMBL" id="BDI32521.1"/>
    </source>
</evidence>
<feature type="binding site" evidence="11">
    <location>
        <position position="136"/>
    </location>
    <ligand>
        <name>Zn(2+)</name>
        <dbReference type="ChEBI" id="CHEBI:29105"/>
    </ligand>
</feature>
<sequence>MSSDENTTHDSLRRAGLRVTAPRLAVLMSVQGEGSHRDAEAIAVAARKRLGALSTQAVYDNLHVLEEVGLIRRIQPSGHPARYEARVGDNHHHIVCRVCGLTNDVDCAVGAAPCLEPSANHGFVIQEAEVIFWGLCPQCQQETLST</sequence>
<evidence type="ECO:0000256" key="4">
    <source>
        <dbReference type="ARBA" id="ARBA00022491"/>
    </source>
</evidence>
<dbReference type="GO" id="GO:0045892">
    <property type="term" value="P:negative regulation of DNA-templated transcription"/>
    <property type="evidence" value="ECO:0007669"/>
    <property type="project" value="TreeGrafter"/>
</dbReference>
<comment type="cofactor">
    <cofactor evidence="11">
        <name>Zn(2+)</name>
        <dbReference type="ChEBI" id="CHEBI:29105"/>
    </cofactor>
    <text evidence="11">Binds 1 zinc ion per subunit.</text>
</comment>
<evidence type="ECO:0000256" key="9">
    <source>
        <dbReference type="ARBA" id="ARBA00023125"/>
    </source>
</evidence>
<evidence type="ECO:0000313" key="13">
    <source>
        <dbReference type="Proteomes" id="UP000287394"/>
    </source>
</evidence>
<keyword evidence="4" id="KW-0678">Repressor</keyword>
<dbReference type="PANTHER" id="PTHR33202:SF18">
    <property type="entry name" value="TRANSCRIPTIONAL REGULATOR FURA"/>
    <property type="match status" value="1"/>
</dbReference>
<dbReference type="GO" id="GO:0008270">
    <property type="term" value="F:zinc ion binding"/>
    <property type="evidence" value="ECO:0007669"/>
    <property type="project" value="TreeGrafter"/>
</dbReference>
<dbReference type="PANTHER" id="PTHR33202">
    <property type="entry name" value="ZINC UPTAKE REGULATION PROTEIN"/>
    <property type="match status" value="1"/>
</dbReference>
<keyword evidence="13" id="KW-1185">Reference proteome</keyword>
<keyword evidence="7" id="KW-0408">Iron</keyword>
<evidence type="ECO:0000256" key="2">
    <source>
        <dbReference type="ARBA" id="ARBA00007957"/>
    </source>
</evidence>